<feature type="domain" description="EGF-like" evidence="1">
    <location>
        <begin position="315"/>
        <end position="345"/>
    </location>
</feature>
<dbReference type="InterPro" id="IPR009030">
    <property type="entry name" value="Growth_fac_rcpt_cys_sf"/>
</dbReference>
<dbReference type="KEGG" id="eiv:EIN_256340"/>
<dbReference type="InterPro" id="IPR006212">
    <property type="entry name" value="Furin_repeat"/>
</dbReference>
<feature type="domain" description="EGF-like" evidence="1">
    <location>
        <begin position="265"/>
        <end position="297"/>
    </location>
</feature>
<protein>
    <recommendedName>
        <fullName evidence="1">EGF-like domain-containing protein</fullName>
    </recommendedName>
</protein>
<dbReference type="VEuPathDB" id="AmoebaDB:EIN_256340"/>
<proteinExistence type="predicted"/>
<evidence type="ECO:0000259" key="1">
    <source>
        <dbReference type="SMART" id="SM00181"/>
    </source>
</evidence>
<dbReference type="Proteomes" id="UP000014680">
    <property type="component" value="Unassembled WGS sequence"/>
</dbReference>
<dbReference type="SUPFAM" id="SSF57184">
    <property type="entry name" value="Growth factor receptor domain"/>
    <property type="match status" value="3"/>
</dbReference>
<dbReference type="OMA" id="NTECAQG"/>
<dbReference type="PANTHER" id="PTHR46987:SF1">
    <property type="entry name" value="R-SPONDIN-3"/>
    <property type="match status" value="1"/>
</dbReference>
<dbReference type="SMART" id="SM00181">
    <property type="entry name" value="EGF"/>
    <property type="match status" value="5"/>
</dbReference>
<accession>L7FNP6</accession>
<dbReference type="SMART" id="SM00261">
    <property type="entry name" value="FU"/>
    <property type="match status" value="6"/>
</dbReference>
<organism evidence="2 3">
    <name type="scientific">Entamoeba invadens IP1</name>
    <dbReference type="NCBI Taxonomy" id="370355"/>
    <lineage>
        <taxon>Eukaryota</taxon>
        <taxon>Amoebozoa</taxon>
        <taxon>Evosea</taxon>
        <taxon>Archamoebae</taxon>
        <taxon>Mastigamoebida</taxon>
        <taxon>Entamoebidae</taxon>
        <taxon>Entamoeba</taxon>
    </lineage>
</organism>
<dbReference type="PANTHER" id="PTHR46987">
    <property type="entry name" value="NEUROHYPOPHYSIAL HORMONES, N-TERMINAL DOMAIN CONTAINING PROTEIN"/>
    <property type="match status" value="1"/>
</dbReference>
<evidence type="ECO:0000313" key="2">
    <source>
        <dbReference type="EMBL" id="ELP92355.1"/>
    </source>
</evidence>
<feature type="domain" description="EGF-like" evidence="1">
    <location>
        <begin position="213"/>
        <end position="247"/>
    </location>
</feature>
<feature type="domain" description="EGF-like" evidence="1">
    <location>
        <begin position="39"/>
        <end position="68"/>
    </location>
</feature>
<dbReference type="Gene3D" id="2.10.220.10">
    <property type="entry name" value="Hormone Receptor, Insulin-like Growth Factor Receptor 1, Chain A, domain 2"/>
    <property type="match status" value="3"/>
</dbReference>
<dbReference type="RefSeq" id="XP_004259126.1">
    <property type="nucleotide sequence ID" value="XM_004259078.1"/>
</dbReference>
<dbReference type="InterPro" id="IPR051514">
    <property type="entry name" value="R-spondin"/>
</dbReference>
<dbReference type="AlphaFoldDB" id="L7FNP6"/>
<sequence>MMLQLAFATATGCSKCKADQTTCLSCTSGYYFKSGFCTRCATGCLSCSDANTCTGCNNGYYLKGNTCTKCGSNCVSCDAKGCSKCDPNFVGYISSEGVCTACNSAYNCATCIKDTTDTNGVKCLTCNKQTKNKYMNGNKCVDCATGKITTDKKCDSSANACGNGCAACEEVAVSTTTKCTKCTKTTDYVNLDGTCAATCKTGKADKKSLRCEECTIADCETCETVGKGEQCTKCKNKYIAADKFTCGDTCTTGKPVETPVKKCDTCATANCDVCDKDNKCSKCKTNFYLMADTLKCIDKCPEGYKTDKINEKCIKCIIEGCATCEKVNECTACMAEYKLEGGRCNGADTVFAILALILMAFFL</sequence>
<name>L7FNP6_ENTIV</name>
<dbReference type="OrthoDB" id="27819at2759"/>
<keyword evidence="3" id="KW-1185">Reference proteome</keyword>
<feature type="domain" description="EGF-like" evidence="1">
    <location>
        <begin position="167"/>
        <end position="212"/>
    </location>
</feature>
<gene>
    <name evidence="2" type="ORF">EIN_256340</name>
</gene>
<dbReference type="InterPro" id="IPR000742">
    <property type="entry name" value="EGF"/>
</dbReference>
<dbReference type="EMBL" id="KB206379">
    <property type="protein sequence ID" value="ELP92355.1"/>
    <property type="molecule type" value="Genomic_DNA"/>
</dbReference>
<evidence type="ECO:0000313" key="3">
    <source>
        <dbReference type="Proteomes" id="UP000014680"/>
    </source>
</evidence>
<reference evidence="2 3" key="1">
    <citation type="submission" date="2012-10" db="EMBL/GenBank/DDBJ databases">
        <authorList>
            <person name="Zafar N."/>
            <person name="Inman J."/>
            <person name="Hall N."/>
            <person name="Lorenzi H."/>
            <person name="Caler E."/>
        </authorList>
    </citation>
    <scope>NUCLEOTIDE SEQUENCE [LARGE SCALE GENOMIC DNA]</scope>
    <source>
        <strain evidence="2 3">IP1</strain>
    </source>
</reference>
<dbReference type="GeneID" id="14891339"/>